<reference evidence="1 2" key="1">
    <citation type="submission" date="2016-08" db="EMBL/GenBank/DDBJ databases">
        <authorList>
            <person name="Seilhamer J.J."/>
        </authorList>
    </citation>
    <scope>NUCLEOTIDE SEQUENCE [LARGE SCALE GENOMIC DNA]</scope>
    <source>
        <strain evidence="1 2">P1-7</strain>
    </source>
</reference>
<organism evidence="1 2">
    <name type="scientific">Rhizobium lusitanum</name>
    <dbReference type="NCBI Taxonomy" id="293958"/>
    <lineage>
        <taxon>Bacteria</taxon>
        <taxon>Pseudomonadati</taxon>
        <taxon>Pseudomonadota</taxon>
        <taxon>Alphaproteobacteria</taxon>
        <taxon>Hyphomicrobiales</taxon>
        <taxon>Rhizobiaceae</taxon>
        <taxon>Rhizobium/Agrobacterium group</taxon>
        <taxon>Rhizobium</taxon>
    </lineage>
</organism>
<evidence type="ECO:0000313" key="2">
    <source>
        <dbReference type="Proteomes" id="UP000199205"/>
    </source>
</evidence>
<name>A0A1C3X058_9HYPH</name>
<proteinExistence type="predicted"/>
<dbReference type="EMBL" id="FMAF01000021">
    <property type="protein sequence ID" value="SCB45621.1"/>
    <property type="molecule type" value="Genomic_DNA"/>
</dbReference>
<accession>A0A1C3X058</accession>
<protein>
    <submittedName>
        <fullName evidence="1">Uncharacterized protein</fullName>
    </submittedName>
</protein>
<dbReference type="Proteomes" id="UP000199205">
    <property type="component" value="Unassembled WGS sequence"/>
</dbReference>
<sequence length="86" mass="9455">MQTFYIQRPPLAARFSRQNKGNRRLRGGSFLGFGNALQTTREIGGALHMGGGGLKIARLSSFTTLSYPHWTNPLRYAGAASRSDIQ</sequence>
<evidence type="ECO:0000313" key="1">
    <source>
        <dbReference type="EMBL" id="SCB45621.1"/>
    </source>
</evidence>
<dbReference type="AlphaFoldDB" id="A0A1C3X058"/>
<gene>
    <name evidence="1" type="ORF">GA0061101_12172</name>
</gene>